<dbReference type="Proteomes" id="UP000593562">
    <property type="component" value="Unassembled WGS sequence"/>
</dbReference>
<keyword evidence="3" id="KW-1185">Reference proteome</keyword>
<organism evidence="2 3">
    <name type="scientific">Tripterygium wilfordii</name>
    <name type="common">Thunder God vine</name>
    <dbReference type="NCBI Taxonomy" id="458696"/>
    <lineage>
        <taxon>Eukaryota</taxon>
        <taxon>Viridiplantae</taxon>
        <taxon>Streptophyta</taxon>
        <taxon>Embryophyta</taxon>
        <taxon>Tracheophyta</taxon>
        <taxon>Spermatophyta</taxon>
        <taxon>Magnoliopsida</taxon>
        <taxon>eudicotyledons</taxon>
        <taxon>Gunneridae</taxon>
        <taxon>Pentapetalae</taxon>
        <taxon>rosids</taxon>
        <taxon>fabids</taxon>
        <taxon>Celastrales</taxon>
        <taxon>Celastraceae</taxon>
        <taxon>Tripterygium</taxon>
    </lineage>
</organism>
<dbReference type="AlphaFoldDB" id="A0A7J7BZV3"/>
<protein>
    <submittedName>
        <fullName evidence="2">Uncharacterized protein</fullName>
    </submittedName>
</protein>
<comment type="caution">
    <text evidence="2">The sequence shown here is derived from an EMBL/GenBank/DDBJ whole genome shotgun (WGS) entry which is preliminary data.</text>
</comment>
<sequence length="402" mass="45113">MVMQKRLDYGFNGYQVPFMPRAARSARKRGSFGSRVEDKKMCAFDLLASVAGKLLEETTPTSGNTLTDKDQFAAVNNSVKEECPDDRIPFKEVTCYERSCDKSFFVSEILSLGNEDLHMLNETTLGVASVTSVDCSERFDAEKLGECRSKNSLGSIANKVDVGSDYRKPDKCKLESETKQVVNGSGIDMCSLDNEMARDGKPALASSDSSTKVPLCGEQIPHSSLPASRDDVNLVSKDDVEKSSGCTHPFTSKKFCRPTQRIGDRRIKKILASRHWKVAPKSKDMTHYNADKDMKPFFRYRKEFYKRQRSERIYPFKKRKHFDFSSASNSDGGIFREFLCDSPDRRNNVDGPGSYLKMHGDRATEASSTVAGQNTSFQSRDSHGMRTFDGVIDMFSFDMIGQ</sequence>
<reference evidence="2 3" key="1">
    <citation type="journal article" date="2020" name="Nat. Commun.">
        <title>Genome of Tripterygium wilfordii and identification of cytochrome P450 involved in triptolide biosynthesis.</title>
        <authorList>
            <person name="Tu L."/>
            <person name="Su P."/>
            <person name="Zhang Z."/>
            <person name="Gao L."/>
            <person name="Wang J."/>
            <person name="Hu T."/>
            <person name="Zhou J."/>
            <person name="Zhang Y."/>
            <person name="Zhao Y."/>
            <person name="Liu Y."/>
            <person name="Song Y."/>
            <person name="Tong Y."/>
            <person name="Lu Y."/>
            <person name="Yang J."/>
            <person name="Xu C."/>
            <person name="Jia M."/>
            <person name="Peters R.J."/>
            <person name="Huang L."/>
            <person name="Gao W."/>
        </authorList>
    </citation>
    <scope>NUCLEOTIDE SEQUENCE [LARGE SCALE GENOMIC DNA]</scope>
    <source>
        <strain evidence="3">cv. XIE 37</strain>
        <tissue evidence="2">Leaf</tissue>
    </source>
</reference>
<name>A0A7J7BZV3_TRIWF</name>
<dbReference type="PANTHER" id="PTHR21717:SF70">
    <property type="entry name" value="TELOMERE REPEAT-BINDING PROTEIN 2-RELATED"/>
    <property type="match status" value="1"/>
</dbReference>
<dbReference type="InParanoid" id="A0A7J7BZV3"/>
<dbReference type="PANTHER" id="PTHR21717">
    <property type="entry name" value="TELOMERIC REPEAT BINDING PROTEIN"/>
    <property type="match status" value="1"/>
</dbReference>
<accession>A0A7J7BZV3</accession>
<dbReference type="EMBL" id="JAAARO010000022">
    <property type="protein sequence ID" value="KAF5727378.1"/>
    <property type="molecule type" value="Genomic_DNA"/>
</dbReference>
<dbReference type="InterPro" id="IPR031105">
    <property type="entry name" value="TRP_plant"/>
</dbReference>
<evidence type="ECO:0000313" key="3">
    <source>
        <dbReference type="Proteomes" id="UP000593562"/>
    </source>
</evidence>
<feature type="region of interest" description="Disordered" evidence="1">
    <location>
        <begin position="350"/>
        <end position="382"/>
    </location>
</feature>
<evidence type="ECO:0000313" key="2">
    <source>
        <dbReference type="EMBL" id="KAF5727378.1"/>
    </source>
</evidence>
<evidence type="ECO:0000256" key="1">
    <source>
        <dbReference type="SAM" id="MobiDB-lite"/>
    </source>
</evidence>
<proteinExistence type="predicted"/>
<gene>
    <name evidence="2" type="ORF">HS088_TW22G01071</name>
</gene>
<feature type="compositionally biased region" description="Polar residues" evidence="1">
    <location>
        <begin position="365"/>
        <end position="379"/>
    </location>
</feature>